<comment type="caution">
    <text evidence="2">The sequence shown here is derived from an EMBL/GenBank/DDBJ whole genome shotgun (WGS) entry which is preliminary data.</text>
</comment>
<name>A0ABT0YHX7_9BURK</name>
<dbReference type="Proteomes" id="UP001165541">
    <property type="component" value="Unassembled WGS sequence"/>
</dbReference>
<evidence type="ECO:0000313" key="3">
    <source>
        <dbReference type="Proteomes" id="UP001165541"/>
    </source>
</evidence>
<dbReference type="RefSeq" id="WP_251776461.1">
    <property type="nucleotide sequence ID" value="NZ_JAMKFE010000001.1"/>
</dbReference>
<reference evidence="2" key="1">
    <citation type="submission" date="2022-05" db="EMBL/GenBank/DDBJ databases">
        <title>Schlegelella sp. nov., isolated from mangrove soil.</title>
        <authorList>
            <person name="Liu Y."/>
            <person name="Ge X."/>
            <person name="Liu W."/>
        </authorList>
    </citation>
    <scope>NUCLEOTIDE SEQUENCE</scope>
    <source>
        <strain evidence="2">S2-27</strain>
    </source>
</reference>
<keyword evidence="3" id="KW-1185">Reference proteome</keyword>
<organism evidence="2 3">
    <name type="scientific">Caldimonas mangrovi</name>
    <dbReference type="NCBI Taxonomy" id="2944811"/>
    <lineage>
        <taxon>Bacteria</taxon>
        <taxon>Pseudomonadati</taxon>
        <taxon>Pseudomonadota</taxon>
        <taxon>Betaproteobacteria</taxon>
        <taxon>Burkholderiales</taxon>
        <taxon>Sphaerotilaceae</taxon>
        <taxon>Caldimonas</taxon>
    </lineage>
</organism>
<dbReference type="EMBL" id="JAMKFE010000001">
    <property type="protein sequence ID" value="MCM5678327.1"/>
    <property type="molecule type" value="Genomic_DNA"/>
</dbReference>
<keyword evidence="1" id="KW-0812">Transmembrane</keyword>
<dbReference type="PANTHER" id="PTHR34351">
    <property type="entry name" value="SLR1927 PROTEIN-RELATED"/>
    <property type="match status" value="1"/>
</dbReference>
<keyword evidence="1" id="KW-1133">Transmembrane helix</keyword>
<accession>A0ABT0YHX7</accession>
<evidence type="ECO:0000313" key="2">
    <source>
        <dbReference type="EMBL" id="MCM5678327.1"/>
    </source>
</evidence>
<sequence length="319" mass="35747">MRRRFRAWWQQRLPLSDTLTLTQRNVYILPTRPGFMFALTLVVLLVASINYQLSLGYLLTFLLAGAGVAGMHVTHGTLRGLTLRLRPPAPVFAGEAALLEVTLTSEDRRERYGIGLRVYPDGPVDGAHGWAWTDVPALAQATTHVSFQPRQRGWHPVPTLTAETRFPLGIFRVWSVWRPASRLLVYPAPEAYPPPLPVAQPMPGGPVQARHSEGGETEGVRAYRRGDPLKMVVWKKVAKTDELISRDTSAAARQELWLDYLHTGPLPAEHRLSRLTAWVMAAEQLGLVYGLRLPGSTELLPEHGEAHKRRCLEQLALYR</sequence>
<proteinExistence type="predicted"/>
<dbReference type="PANTHER" id="PTHR34351:SF1">
    <property type="entry name" value="SLR1927 PROTEIN"/>
    <property type="match status" value="1"/>
</dbReference>
<evidence type="ECO:0000256" key="1">
    <source>
        <dbReference type="SAM" id="Phobius"/>
    </source>
</evidence>
<feature type="transmembrane region" description="Helical" evidence="1">
    <location>
        <begin position="34"/>
        <end position="51"/>
    </location>
</feature>
<gene>
    <name evidence="2" type="ORF">M8A51_02150</name>
</gene>
<keyword evidence="1" id="KW-0472">Membrane</keyword>
<protein>
    <submittedName>
        <fullName evidence="2">DUF58 domain-containing protein</fullName>
    </submittedName>
</protein>